<dbReference type="AlphaFoldDB" id="A0A9N9H509"/>
<name>A0A9N9H509_FUNMO</name>
<evidence type="ECO:0000313" key="1">
    <source>
        <dbReference type="EMBL" id="CAG8658973.1"/>
    </source>
</evidence>
<comment type="caution">
    <text evidence="1">The sequence shown here is derived from an EMBL/GenBank/DDBJ whole genome shotgun (WGS) entry which is preliminary data.</text>
</comment>
<accession>A0A9N9H509</accession>
<dbReference type="Proteomes" id="UP000789375">
    <property type="component" value="Unassembled WGS sequence"/>
</dbReference>
<evidence type="ECO:0000313" key="2">
    <source>
        <dbReference type="Proteomes" id="UP000789375"/>
    </source>
</evidence>
<proteinExistence type="predicted"/>
<gene>
    <name evidence="1" type="ORF">FMOSSE_LOCUS11848</name>
</gene>
<keyword evidence="2" id="KW-1185">Reference proteome</keyword>
<organism evidence="1 2">
    <name type="scientific">Funneliformis mosseae</name>
    <name type="common">Endomycorrhizal fungus</name>
    <name type="synonym">Glomus mosseae</name>
    <dbReference type="NCBI Taxonomy" id="27381"/>
    <lineage>
        <taxon>Eukaryota</taxon>
        <taxon>Fungi</taxon>
        <taxon>Fungi incertae sedis</taxon>
        <taxon>Mucoromycota</taxon>
        <taxon>Glomeromycotina</taxon>
        <taxon>Glomeromycetes</taxon>
        <taxon>Glomerales</taxon>
        <taxon>Glomeraceae</taxon>
        <taxon>Funneliformis</taxon>
    </lineage>
</organism>
<sequence>MGTEPSVKNGSRLPFFTGDAVFVKITVLITENHRLIQRISAIHSPQTSELVEVVVFLLGTFQK</sequence>
<protein>
    <submittedName>
        <fullName evidence="1">10336_t:CDS:1</fullName>
    </submittedName>
</protein>
<dbReference type="EMBL" id="CAJVPP010005027">
    <property type="protein sequence ID" value="CAG8658973.1"/>
    <property type="molecule type" value="Genomic_DNA"/>
</dbReference>
<reference evidence="1" key="1">
    <citation type="submission" date="2021-06" db="EMBL/GenBank/DDBJ databases">
        <authorList>
            <person name="Kallberg Y."/>
            <person name="Tangrot J."/>
            <person name="Rosling A."/>
        </authorList>
    </citation>
    <scope>NUCLEOTIDE SEQUENCE</scope>
    <source>
        <strain evidence="1">87-6 pot B 2015</strain>
    </source>
</reference>